<dbReference type="GO" id="GO:0008817">
    <property type="term" value="F:corrinoid adenosyltransferase activity"/>
    <property type="evidence" value="ECO:0007669"/>
    <property type="project" value="UniProtKB-UniRule"/>
</dbReference>
<dbReference type="InterPro" id="IPR029499">
    <property type="entry name" value="PduO-typ"/>
</dbReference>
<comment type="pathway">
    <text evidence="6">Cofactor biosynthesis; adenosylcobalamin biosynthesis; adenosylcobalamin from cob(II)yrinate a,c-diamide: step 2/7.</text>
</comment>
<comment type="subunit">
    <text evidence="2">Homotrimer.</text>
</comment>
<dbReference type="PANTHER" id="PTHR12213:SF0">
    <property type="entry name" value="CORRINOID ADENOSYLTRANSFERASE MMAB"/>
    <property type="match status" value="1"/>
</dbReference>
<keyword evidence="5 6" id="KW-0067">ATP-binding</keyword>
<dbReference type="Proteomes" id="UP000031307">
    <property type="component" value="Unassembled WGS sequence"/>
</dbReference>
<dbReference type="NCBIfam" id="TIGR00636">
    <property type="entry name" value="PduO_Nterm"/>
    <property type="match status" value="1"/>
</dbReference>
<dbReference type="AlphaFoldDB" id="A0A0C1C5C4"/>
<keyword evidence="3 6" id="KW-0808">Transferase</keyword>
<keyword evidence="4 6" id="KW-0547">Nucleotide-binding</keyword>
<evidence type="ECO:0000313" key="9">
    <source>
        <dbReference type="EMBL" id="KIA78601.1"/>
    </source>
</evidence>
<protein>
    <recommendedName>
        <fullName evidence="6">Corrinoid adenosyltransferase</fullName>
        <ecNumber evidence="6">2.5.1.17</ecNumber>
    </recommendedName>
    <alternativeName>
        <fullName evidence="6">Cob(II)alamin adenosyltransferase</fullName>
    </alternativeName>
    <alternativeName>
        <fullName evidence="6">Cob(II)yrinic acid a,c-diamide adenosyltransferase</fullName>
    </alternativeName>
    <alternativeName>
        <fullName evidence="6">Cobinamide/cobalamin adenosyltransferase</fullName>
    </alternativeName>
</protein>
<dbReference type="FunFam" id="1.20.1200.10:FF:000001">
    <property type="entry name" value="Cob(I)yrinic acid a,c-diamide adenosyltransferase"/>
    <property type="match status" value="1"/>
</dbReference>
<dbReference type="Gene3D" id="1.20.1200.10">
    <property type="entry name" value="Cobalamin adenosyltransferase-like"/>
    <property type="match status" value="1"/>
</dbReference>
<evidence type="ECO:0000256" key="2">
    <source>
        <dbReference type="ARBA" id="ARBA00011233"/>
    </source>
</evidence>
<evidence type="ECO:0000256" key="4">
    <source>
        <dbReference type="ARBA" id="ARBA00022741"/>
    </source>
</evidence>
<dbReference type="EMBL" id="JSAM01000013">
    <property type="protein sequence ID" value="KIA78601.1"/>
    <property type="molecule type" value="Genomic_DNA"/>
</dbReference>
<comment type="similarity">
    <text evidence="1 6">Belongs to the Cob(I)alamin adenosyltransferase family.</text>
</comment>
<dbReference type="InterPro" id="IPR016030">
    <property type="entry name" value="CblAdoTrfase-like"/>
</dbReference>
<feature type="region of interest" description="Disordered" evidence="7">
    <location>
        <begin position="1"/>
        <end position="21"/>
    </location>
</feature>
<comment type="catalytic activity">
    <reaction evidence="6">
        <text>2 cob(II)yrinate a,c diamide + reduced [electron-transfer flavoprotein] + 2 ATP = 2 adenosylcob(III)yrinate a,c-diamide + 2 triphosphate + oxidized [electron-transfer flavoprotein] + 3 H(+)</text>
        <dbReference type="Rhea" id="RHEA:11528"/>
        <dbReference type="Rhea" id="RHEA-COMP:10685"/>
        <dbReference type="Rhea" id="RHEA-COMP:10686"/>
        <dbReference type="ChEBI" id="CHEBI:15378"/>
        <dbReference type="ChEBI" id="CHEBI:18036"/>
        <dbReference type="ChEBI" id="CHEBI:30616"/>
        <dbReference type="ChEBI" id="CHEBI:57692"/>
        <dbReference type="ChEBI" id="CHEBI:58307"/>
        <dbReference type="ChEBI" id="CHEBI:58503"/>
        <dbReference type="ChEBI" id="CHEBI:58537"/>
        <dbReference type="EC" id="2.5.1.17"/>
    </reaction>
</comment>
<accession>A0A0C1C5C4</accession>
<dbReference type="EC" id="2.5.1.17" evidence="6"/>
<evidence type="ECO:0000256" key="5">
    <source>
        <dbReference type="ARBA" id="ARBA00022840"/>
    </source>
</evidence>
<dbReference type="PATRIC" id="fig|83552.4.peg.201"/>
<organism evidence="9 10">
    <name type="scientific">Parachlamydia acanthamoebae</name>
    <dbReference type="NCBI Taxonomy" id="83552"/>
    <lineage>
        <taxon>Bacteria</taxon>
        <taxon>Pseudomonadati</taxon>
        <taxon>Chlamydiota</taxon>
        <taxon>Chlamydiia</taxon>
        <taxon>Parachlamydiales</taxon>
        <taxon>Parachlamydiaceae</taxon>
        <taxon>Parachlamydia</taxon>
    </lineage>
</organism>
<evidence type="ECO:0000256" key="6">
    <source>
        <dbReference type="RuleBase" id="RU366026"/>
    </source>
</evidence>
<dbReference type="GO" id="GO:0009236">
    <property type="term" value="P:cobalamin biosynthetic process"/>
    <property type="evidence" value="ECO:0007669"/>
    <property type="project" value="UniProtKB-UniRule"/>
</dbReference>
<name>A0A0C1C5C4_9BACT</name>
<evidence type="ECO:0000259" key="8">
    <source>
        <dbReference type="Pfam" id="PF01923"/>
    </source>
</evidence>
<dbReference type="GO" id="GO:0005524">
    <property type="term" value="F:ATP binding"/>
    <property type="evidence" value="ECO:0007669"/>
    <property type="project" value="UniProtKB-UniRule"/>
</dbReference>
<dbReference type="Pfam" id="PF01923">
    <property type="entry name" value="Cob_adeno_trans"/>
    <property type="match status" value="1"/>
</dbReference>
<dbReference type="SUPFAM" id="SSF89028">
    <property type="entry name" value="Cobalamin adenosyltransferase-like"/>
    <property type="match status" value="1"/>
</dbReference>
<comment type="catalytic activity">
    <reaction evidence="6">
        <text>2 cob(II)alamin + reduced [electron-transfer flavoprotein] + 2 ATP = 2 adenosylcob(III)alamin + 2 triphosphate + oxidized [electron-transfer flavoprotein] + 3 H(+)</text>
        <dbReference type="Rhea" id="RHEA:28671"/>
        <dbReference type="Rhea" id="RHEA-COMP:10685"/>
        <dbReference type="Rhea" id="RHEA-COMP:10686"/>
        <dbReference type="ChEBI" id="CHEBI:15378"/>
        <dbReference type="ChEBI" id="CHEBI:16304"/>
        <dbReference type="ChEBI" id="CHEBI:18036"/>
        <dbReference type="ChEBI" id="CHEBI:18408"/>
        <dbReference type="ChEBI" id="CHEBI:30616"/>
        <dbReference type="ChEBI" id="CHEBI:57692"/>
        <dbReference type="ChEBI" id="CHEBI:58307"/>
        <dbReference type="EC" id="2.5.1.17"/>
    </reaction>
</comment>
<dbReference type="InterPro" id="IPR036451">
    <property type="entry name" value="CblAdoTrfase-like_sf"/>
</dbReference>
<dbReference type="PANTHER" id="PTHR12213">
    <property type="entry name" value="CORRINOID ADENOSYLTRANSFERASE"/>
    <property type="match status" value="1"/>
</dbReference>
<evidence type="ECO:0000256" key="3">
    <source>
        <dbReference type="ARBA" id="ARBA00022679"/>
    </source>
</evidence>
<sequence>MKIYTKTGDKGETSLSSGERVPKNHPLIEAIGNVDECNSAIGMALSFIPKNQKFKDLKARLFHIQHTLFELGALLASPQDELPELGTTLLEEWIDQMDEKLPPLHHFILPNGHSASTSLQLARAICRRAERVLTDAIQKNNASKESLVYLNRLSDFLFVAARLVNFISDNPETIWLSKLKKQQQIK</sequence>
<reference evidence="9 10" key="1">
    <citation type="journal article" date="2014" name="Mol. Biol. Evol.">
        <title>Massive expansion of Ubiquitination-related gene families within the Chlamydiae.</title>
        <authorList>
            <person name="Domman D."/>
            <person name="Collingro A."/>
            <person name="Lagkouvardos I."/>
            <person name="Gehre L."/>
            <person name="Weinmaier T."/>
            <person name="Rattei T."/>
            <person name="Subtil A."/>
            <person name="Horn M."/>
        </authorList>
    </citation>
    <scope>NUCLEOTIDE SEQUENCE [LARGE SCALE GENOMIC DNA]</scope>
    <source>
        <strain evidence="9 10">OEW1</strain>
    </source>
</reference>
<proteinExistence type="inferred from homology"/>
<gene>
    <name evidence="9" type="primary">mmaB</name>
    <name evidence="9" type="ORF">DB43_DS00280</name>
</gene>
<evidence type="ECO:0000256" key="7">
    <source>
        <dbReference type="SAM" id="MobiDB-lite"/>
    </source>
</evidence>
<evidence type="ECO:0000313" key="10">
    <source>
        <dbReference type="Proteomes" id="UP000031307"/>
    </source>
</evidence>
<dbReference type="RefSeq" id="WP_039376394.1">
    <property type="nucleotide sequence ID" value="NZ_BAWW01000003.1"/>
</dbReference>
<feature type="domain" description="Cobalamin adenosyltransferase-like" evidence="8">
    <location>
        <begin position="3"/>
        <end position="163"/>
    </location>
</feature>
<keyword evidence="6" id="KW-0169">Cobalamin biosynthesis</keyword>
<dbReference type="UniPathway" id="UPA00148">
    <property type="reaction ID" value="UER00233"/>
</dbReference>
<comment type="caution">
    <text evidence="9">The sequence shown here is derived from an EMBL/GenBank/DDBJ whole genome shotgun (WGS) entry which is preliminary data.</text>
</comment>
<evidence type="ECO:0000256" key="1">
    <source>
        <dbReference type="ARBA" id="ARBA00007487"/>
    </source>
</evidence>